<sequence length="184" mass="20732">MIVFKGWWHVLPDEKRRTWLLEPFVGVGPLRFGMTPDEIADAMSEVTVETERYRRSCPAGANVYTVEEGWYREFGLHLYYRGERLAGIAVDALCGPQVLADGTALVGRIPSVLEQWMLDRAETRPPYTELAYMSAGVPSSESLGVTLNVQREGDGLLTRPIFYPAEALDDLPHWLPPEAWAIHD</sequence>
<protein>
    <submittedName>
        <fullName evidence="1">Uncharacterized protein</fullName>
    </submittedName>
</protein>
<dbReference type="STRING" id="159449.B4N89_45555"/>
<proteinExistence type="predicted"/>
<dbReference type="Proteomes" id="UP000190037">
    <property type="component" value="Unassembled WGS sequence"/>
</dbReference>
<accession>A0A1T3NIY1</accession>
<name>A0A1T3NIY1_9ACTN</name>
<gene>
    <name evidence="1" type="ORF">B4N89_45555</name>
</gene>
<dbReference type="AlphaFoldDB" id="A0A1T3NIY1"/>
<keyword evidence="2" id="KW-1185">Reference proteome</keyword>
<dbReference type="EMBL" id="MWQN01000005">
    <property type="protein sequence ID" value="OPC76752.1"/>
    <property type="molecule type" value="Genomic_DNA"/>
</dbReference>
<comment type="caution">
    <text evidence="1">The sequence shown here is derived from an EMBL/GenBank/DDBJ whole genome shotgun (WGS) entry which is preliminary data.</text>
</comment>
<evidence type="ECO:0000313" key="1">
    <source>
        <dbReference type="EMBL" id="OPC76752.1"/>
    </source>
</evidence>
<reference evidence="1 2" key="1">
    <citation type="submission" date="2017-03" db="EMBL/GenBank/DDBJ databases">
        <title>Draft genome sequence of Streptomyces scabrisporus NF3, endophyte isolated from Amphipterygium adstringens.</title>
        <authorList>
            <person name="Vazquez M."/>
            <person name="Ceapa C.D."/>
            <person name="Rodriguez Luna D."/>
            <person name="Sanchez Esquivel S."/>
        </authorList>
    </citation>
    <scope>NUCLEOTIDE SEQUENCE [LARGE SCALE GENOMIC DNA]</scope>
    <source>
        <strain evidence="1 2">NF3</strain>
    </source>
</reference>
<evidence type="ECO:0000313" key="2">
    <source>
        <dbReference type="Proteomes" id="UP000190037"/>
    </source>
</evidence>
<organism evidence="1 2">
    <name type="scientific">Embleya scabrispora</name>
    <dbReference type="NCBI Taxonomy" id="159449"/>
    <lineage>
        <taxon>Bacteria</taxon>
        <taxon>Bacillati</taxon>
        <taxon>Actinomycetota</taxon>
        <taxon>Actinomycetes</taxon>
        <taxon>Kitasatosporales</taxon>
        <taxon>Streptomycetaceae</taxon>
        <taxon>Embleya</taxon>
    </lineage>
</organism>